<dbReference type="PROSITE" id="PS50893">
    <property type="entry name" value="ABC_TRANSPORTER_2"/>
    <property type="match status" value="1"/>
</dbReference>
<evidence type="ECO:0000256" key="2">
    <source>
        <dbReference type="ARBA" id="ARBA00022448"/>
    </source>
</evidence>
<dbReference type="Pfam" id="PF00005">
    <property type="entry name" value="ABC_tran"/>
    <property type="match status" value="1"/>
</dbReference>
<dbReference type="GO" id="GO:0016887">
    <property type="term" value="F:ATP hydrolysis activity"/>
    <property type="evidence" value="ECO:0007669"/>
    <property type="project" value="InterPro"/>
</dbReference>
<dbReference type="OrthoDB" id="9806149at2"/>
<dbReference type="InterPro" id="IPR052156">
    <property type="entry name" value="BCAA_Transport_ATP-bd_LivF"/>
</dbReference>
<name>A0A2R8CFA2_9RHOB</name>
<dbReference type="InterPro" id="IPR003593">
    <property type="entry name" value="AAA+_ATPase"/>
</dbReference>
<proteinExistence type="inferred from homology"/>
<accession>A0A2R8CFA2</accession>
<dbReference type="InterPro" id="IPR003439">
    <property type="entry name" value="ABC_transporter-like_ATP-bd"/>
</dbReference>
<dbReference type="GO" id="GO:0015807">
    <property type="term" value="P:L-amino acid transport"/>
    <property type="evidence" value="ECO:0007669"/>
    <property type="project" value="TreeGrafter"/>
</dbReference>
<dbReference type="PANTHER" id="PTHR43820:SF4">
    <property type="entry name" value="HIGH-AFFINITY BRANCHED-CHAIN AMINO ACID TRANSPORT ATP-BINDING PROTEIN LIVF"/>
    <property type="match status" value="1"/>
</dbReference>
<dbReference type="EMBL" id="ONZG01000014">
    <property type="protein sequence ID" value="SPJ30958.1"/>
    <property type="molecule type" value="Genomic_DNA"/>
</dbReference>
<dbReference type="Proteomes" id="UP000244898">
    <property type="component" value="Unassembled WGS sequence"/>
</dbReference>
<dbReference type="GO" id="GO:0005524">
    <property type="term" value="F:ATP binding"/>
    <property type="evidence" value="ECO:0007669"/>
    <property type="project" value="UniProtKB-KW"/>
</dbReference>
<keyword evidence="3" id="KW-0547">Nucleotide-binding</keyword>
<keyword evidence="2" id="KW-0813">Transport</keyword>
<dbReference type="InterPro" id="IPR017871">
    <property type="entry name" value="ABC_transporter-like_CS"/>
</dbReference>
<comment type="similarity">
    <text evidence="1">Belongs to the ABC transporter superfamily.</text>
</comment>
<feature type="domain" description="ABC transporter" evidence="6">
    <location>
        <begin position="3"/>
        <end position="235"/>
    </location>
</feature>
<gene>
    <name evidence="7" type="primary">livF_11</name>
    <name evidence="7" type="ORF">TRM7615_04495</name>
</gene>
<keyword evidence="4 7" id="KW-0067">ATP-binding</keyword>
<evidence type="ECO:0000313" key="7">
    <source>
        <dbReference type="EMBL" id="SPJ30958.1"/>
    </source>
</evidence>
<evidence type="ECO:0000256" key="4">
    <source>
        <dbReference type="ARBA" id="ARBA00022840"/>
    </source>
</evidence>
<dbReference type="SUPFAM" id="SSF52540">
    <property type="entry name" value="P-loop containing nucleoside triphosphate hydrolases"/>
    <property type="match status" value="1"/>
</dbReference>
<evidence type="ECO:0000256" key="5">
    <source>
        <dbReference type="ARBA" id="ARBA00022970"/>
    </source>
</evidence>
<dbReference type="InterPro" id="IPR027417">
    <property type="entry name" value="P-loop_NTPase"/>
</dbReference>
<reference evidence="8" key="1">
    <citation type="submission" date="2018-03" db="EMBL/GenBank/DDBJ databases">
        <authorList>
            <person name="Rodrigo-Torres L."/>
            <person name="Arahal R. D."/>
            <person name="Lucena T."/>
        </authorList>
    </citation>
    <scope>NUCLEOTIDE SEQUENCE [LARGE SCALE GENOMIC DNA]</scope>
    <source>
        <strain evidence="8">CECT 7615</strain>
    </source>
</reference>
<dbReference type="AlphaFoldDB" id="A0A2R8CFA2"/>
<sequence length="238" mass="26215">MLLEINSLSVKYGRIPALEDFSMEIKRGEIATVLGANGAGKSTLLKAILGMEKASHGKVVWEGENVTNWSPSRRIKDGLALVPEGRRILIAQTIEENLLLGAYQRDDVDAIRHEMETIYDRFPNLCERRHMQASCLSGGEQQMLAIGRALLSKPDLLMLDEPSLGLSPLFVKQLFKLLRDLNKGGLTILLVEQNTDQALALANTGYVLERGKLIISDGAQKLANDPRLHEAYLGVAAE</sequence>
<keyword evidence="5" id="KW-0029">Amino-acid transport</keyword>
<dbReference type="GO" id="GO:0015658">
    <property type="term" value="F:branched-chain amino acid transmembrane transporter activity"/>
    <property type="evidence" value="ECO:0007669"/>
    <property type="project" value="TreeGrafter"/>
</dbReference>
<dbReference type="Gene3D" id="3.40.50.300">
    <property type="entry name" value="P-loop containing nucleotide triphosphate hydrolases"/>
    <property type="match status" value="1"/>
</dbReference>
<evidence type="ECO:0000313" key="8">
    <source>
        <dbReference type="Proteomes" id="UP000244898"/>
    </source>
</evidence>
<protein>
    <submittedName>
        <fullName evidence="7">High-affinity branched-chain amino acid transport ATP-binding protein LivF</fullName>
    </submittedName>
</protein>
<dbReference type="SMART" id="SM00382">
    <property type="entry name" value="AAA"/>
    <property type="match status" value="1"/>
</dbReference>
<evidence type="ECO:0000256" key="1">
    <source>
        <dbReference type="ARBA" id="ARBA00005417"/>
    </source>
</evidence>
<dbReference type="PANTHER" id="PTHR43820">
    <property type="entry name" value="HIGH-AFFINITY BRANCHED-CHAIN AMINO ACID TRANSPORT ATP-BINDING PROTEIN LIVF"/>
    <property type="match status" value="1"/>
</dbReference>
<dbReference type="CDD" id="cd03224">
    <property type="entry name" value="ABC_TM1139_LivF_branched"/>
    <property type="match status" value="1"/>
</dbReference>
<keyword evidence="8" id="KW-1185">Reference proteome</keyword>
<evidence type="ECO:0000259" key="6">
    <source>
        <dbReference type="PROSITE" id="PS50893"/>
    </source>
</evidence>
<evidence type="ECO:0000256" key="3">
    <source>
        <dbReference type="ARBA" id="ARBA00022741"/>
    </source>
</evidence>
<organism evidence="7 8">
    <name type="scientific">Falsiruegeria mediterranea M17</name>
    <dbReference type="NCBI Taxonomy" id="1200281"/>
    <lineage>
        <taxon>Bacteria</taxon>
        <taxon>Pseudomonadati</taxon>
        <taxon>Pseudomonadota</taxon>
        <taxon>Alphaproteobacteria</taxon>
        <taxon>Rhodobacterales</taxon>
        <taxon>Roseobacteraceae</taxon>
        <taxon>Falsiruegeria</taxon>
    </lineage>
</organism>
<dbReference type="RefSeq" id="WP_108791915.1">
    <property type="nucleotide sequence ID" value="NZ_ONZG01000014.1"/>
</dbReference>
<dbReference type="PROSITE" id="PS00211">
    <property type="entry name" value="ABC_TRANSPORTER_1"/>
    <property type="match status" value="1"/>
</dbReference>